<feature type="transmembrane region" description="Helical" evidence="1">
    <location>
        <begin position="96"/>
        <end position="117"/>
    </location>
</feature>
<accession>A0A2W5A0G2</accession>
<feature type="transmembrane region" description="Helical" evidence="1">
    <location>
        <begin position="123"/>
        <end position="140"/>
    </location>
</feature>
<protein>
    <recommendedName>
        <fullName evidence="2">Prepilin peptidase A24 N-terminal domain-containing protein</fullName>
    </recommendedName>
</protein>
<feature type="transmembrane region" description="Helical" evidence="1">
    <location>
        <begin position="147"/>
        <end position="166"/>
    </location>
</feature>
<dbReference type="GO" id="GO:0006465">
    <property type="term" value="P:signal peptide processing"/>
    <property type="evidence" value="ECO:0007669"/>
    <property type="project" value="TreeGrafter"/>
</dbReference>
<dbReference type="InterPro" id="IPR010627">
    <property type="entry name" value="Prepilin_pept_A24_N"/>
</dbReference>
<keyword evidence="1" id="KW-1133">Transmembrane helix</keyword>
<feature type="transmembrane region" description="Helical" evidence="1">
    <location>
        <begin position="172"/>
        <end position="193"/>
    </location>
</feature>
<name>A0A2W5A0G2_9BACT</name>
<dbReference type="PANTHER" id="PTHR30487">
    <property type="entry name" value="TYPE 4 PREPILIN-LIKE PROTEINS LEADER PEPTIDE-PROCESSING ENZYME"/>
    <property type="match status" value="1"/>
</dbReference>
<organism evidence="3 4">
    <name type="scientific">Micavibrio aeruginosavorus</name>
    <dbReference type="NCBI Taxonomy" id="349221"/>
    <lineage>
        <taxon>Bacteria</taxon>
        <taxon>Pseudomonadati</taxon>
        <taxon>Bdellovibrionota</taxon>
        <taxon>Bdellovibrionia</taxon>
        <taxon>Bdellovibrionales</taxon>
        <taxon>Pseudobdellovibrionaceae</taxon>
        <taxon>Micavibrio</taxon>
    </lineage>
</organism>
<reference evidence="3 4" key="1">
    <citation type="submission" date="2017-08" db="EMBL/GenBank/DDBJ databases">
        <title>Infants hospitalized years apart are colonized by the same room-sourced microbial strains.</title>
        <authorList>
            <person name="Brooks B."/>
            <person name="Olm M.R."/>
            <person name="Firek B.A."/>
            <person name="Baker R."/>
            <person name="Thomas B.C."/>
            <person name="Morowitz M.J."/>
            <person name="Banfield J.F."/>
        </authorList>
    </citation>
    <scope>NUCLEOTIDE SEQUENCE [LARGE SCALE GENOMIC DNA]</scope>
    <source>
        <strain evidence="3">S2_018_000_R2_104</strain>
    </source>
</reference>
<proteinExistence type="predicted"/>
<dbReference type="Proteomes" id="UP000249557">
    <property type="component" value="Unassembled WGS sequence"/>
</dbReference>
<keyword evidence="1" id="KW-0812">Transmembrane</keyword>
<dbReference type="InterPro" id="IPR050882">
    <property type="entry name" value="Prepilin_peptidase/N-MTase"/>
</dbReference>
<dbReference type="EMBL" id="QFNK01000031">
    <property type="protein sequence ID" value="PZO88033.1"/>
    <property type="molecule type" value="Genomic_DNA"/>
</dbReference>
<dbReference type="PANTHER" id="PTHR30487:SF0">
    <property type="entry name" value="PREPILIN LEADER PEPTIDASE_N-METHYLTRANSFERASE-RELATED"/>
    <property type="match status" value="1"/>
</dbReference>
<dbReference type="GO" id="GO:0004190">
    <property type="term" value="F:aspartic-type endopeptidase activity"/>
    <property type="evidence" value="ECO:0007669"/>
    <property type="project" value="TreeGrafter"/>
</dbReference>
<dbReference type="GO" id="GO:0005886">
    <property type="term" value="C:plasma membrane"/>
    <property type="evidence" value="ECO:0007669"/>
    <property type="project" value="TreeGrafter"/>
</dbReference>
<feature type="non-terminal residue" evidence="3">
    <location>
        <position position="223"/>
    </location>
</feature>
<evidence type="ECO:0000256" key="1">
    <source>
        <dbReference type="SAM" id="Phobius"/>
    </source>
</evidence>
<evidence type="ECO:0000313" key="3">
    <source>
        <dbReference type="EMBL" id="PZO88033.1"/>
    </source>
</evidence>
<gene>
    <name evidence="3" type="ORF">DI626_02635</name>
</gene>
<sequence length="223" mass="23887">MIPGAFDAFFLPFPVLVILIFAFGLCLGSFATAIVYRAPRGISWIGSRTGGTAAAERSLCPSCGHKLRARDLVPFLSWALAKGRCRYCASPVSPSYPLTEISVAVLVVLLFCVYGTAATSWPLYLAIPFLCAAGIIGINNEKLPEDIVYALSLLSAVYLLLFWNGQDRDIRVIGYAVLSVALLGALIAGALKIRAQRRGMAPDRGWLLFAVPAGVFTLGGDFP</sequence>
<keyword evidence="1" id="KW-0472">Membrane</keyword>
<dbReference type="Pfam" id="PF06750">
    <property type="entry name" value="A24_N_bact"/>
    <property type="match status" value="1"/>
</dbReference>
<evidence type="ECO:0000259" key="2">
    <source>
        <dbReference type="Pfam" id="PF06750"/>
    </source>
</evidence>
<feature type="domain" description="Prepilin peptidase A24 N-terminal" evidence="2">
    <location>
        <begin position="23"/>
        <end position="112"/>
    </location>
</feature>
<dbReference type="AlphaFoldDB" id="A0A2W5A0G2"/>
<feature type="transmembrane region" description="Helical" evidence="1">
    <location>
        <begin position="205"/>
        <end position="222"/>
    </location>
</feature>
<evidence type="ECO:0000313" key="4">
    <source>
        <dbReference type="Proteomes" id="UP000249557"/>
    </source>
</evidence>
<feature type="transmembrane region" description="Helical" evidence="1">
    <location>
        <begin position="12"/>
        <end position="36"/>
    </location>
</feature>
<comment type="caution">
    <text evidence="3">The sequence shown here is derived from an EMBL/GenBank/DDBJ whole genome shotgun (WGS) entry which is preliminary data.</text>
</comment>